<gene>
    <name evidence="3" type="ORF">GM672_13765</name>
</gene>
<evidence type="ECO:0000256" key="1">
    <source>
        <dbReference type="SAM" id="SignalP"/>
    </source>
</evidence>
<dbReference type="NCBIfam" id="TIGR02595">
    <property type="entry name" value="PEP_CTERM"/>
    <property type="match status" value="1"/>
</dbReference>
<feature type="domain" description="Ice-binding protein C-terminal" evidence="2">
    <location>
        <begin position="159"/>
        <end position="182"/>
    </location>
</feature>
<feature type="chain" id="PRO_5026028971" evidence="1">
    <location>
        <begin position="25"/>
        <end position="186"/>
    </location>
</feature>
<accession>A0A6I3SZ11</accession>
<dbReference type="Pfam" id="PF07589">
    <property type="entry name" value="PEP-CTERM"/>
    <property type="match status" value="1"/>
</dbReference>
<protein>
    <submittedName>
        <fullName evidence="3">PEP-CTERM sorting domain-containing protein</fullName>
    </submittedName>
</protein>
<evidence type="ECO:0000313" key="4">
    <source>
        <dbReference type="Proteomes" id="UP000430634"/>
    </source>
</evidence>
<name>A0A6I3SZ11_9BURK</name>
<sequence length="186" mass="20266">MEASMLKQLINAGILACLCGSAQAAATWNFQYQGFLDSRDGVFHADRQVNGSFVGGDWNANGIVERSEITSLVLNGVDYVICEPSTNAYYVCSIEAFNYSAADGLVFTAGERGKDPEGLVGGGHYFVSGEGEYHYRYRPGFEENYSYRWTPETTFTITAVPEPSTWAMLGAGLLLTAAAVRRGRRA</sequence>
<evidence type="ECO:0000259" key="2">
    <source>
        <dbReference type="Pfam" id="PF07589"/>
    </source>
</evidence>
<comment type="caution">
    <text evidence="3">The sequence shown here is derived from an EMBL/GenBank/DDBJ whole genome shotgun (WGS) entry which is preliminary data.</text>
</comment>
<evidence type="ECO:0000313" key="3">
    <source>
        <dbReference type="EMBL" id="MTV53796.1"/>
    </source>
</evidence>
<dbReference type="OrthoDB" id="8708394at2"/>
<dbReference type="Proteomes" id="UP000430634">
    <property type="component" value="Unassembled WGS sequence"/>
</dbReference>
<organism evidence="3 4">
    <name type="scientific">Pseudoduganella buxea</name>
    <dbReference type="NCBI Taxonomy" id="1949069"/>
    <lineage>
        <taxon>Bacteria</taxon>
        <taxon>Pseudomonadati</taxon>
        <taxon>Pseudomonadota</taxon>
        <taxon>Betaproteobacteria</taxon>
        <taxon>Burkholderiales</taxon>
        <taxon>Oxalobacteraceae</taxon>
        <taxon>Telluria group</taxon>
        <taxon>Pseudoduganella</taxon>
    </lineage>
</organism>
<reference evidence="3 4" key="1">
    <citation type="submission" date="2019-11" db="EMBL/GenBank/DDBJ databases">
        <title>Type strains purchased from KCTC, JCM and DSMZ.</title>
        <authorList>
            <person name="Lu H."/>
        </authorList>
    </citation>
    <scope>NUCLEOTIDE SEQUENCE [LARGE SCALE GENOMIC DNA]</scope>
    <source>
        <strain evidence="3 4">KCTC 52429</strain>
    </source>
</reference>
<feature type="signal peptide" evidence="1">
    <location>
        <begin position="1"/>
        <end position="24"/>
    </location>
</feature>
<proteinExistence type="predicted"/>
<dbReference type="AlphaFoldDB" id="A0A6I3SZ11"/>
<dbReference type="EMBL" id="WNKZ01000036">
    <property type="protein sequence ID" value="MTV53796.1"/>
    <property type="molecule type" value="Genomic_DNA"/>
</dbReference>
<keyword evidence="1" id="KW-0732">Signal</keyword>
<dbReference type="InterPro" id="IPR013424">
    <property type="entry name" value="Ice-binding_C"/>
</dbReference>